<dbReference type="Proteomes" id="UP000324222">
    <property type="component" value="Unassembled WGS sequence"/>
</dbReference>
<protein>
    <submittedName>
        <fullName evidence="1">Uncharacterized protein</fullName>
    </submittedName>
</protein>
<organism evidence="1 2">
    <name type="scientific">Portunus trituberculatus</name>
    <name type="common">Swimming crab</name>
    <name type="synonym">Neptunus trituberculatus</name>
    <dbReference type="NCBI Taxonomy" id="210409"/>
    <lineage>
        <taxon>Eukaryota</taxon>
        <taxon>Metazoa</taxon>
        <taxon>Ecdysozoa</taxon>
        <taxon>Arthropoda</taxon>
        <taxon>Crustacea</taxon>
        <taxon>Multicrustacea</taxon>
        <taxon>Malacostraca</taxon>
        <taxon>Eumalacostraca</taxon>
        <taxon>Eucarida</taxon>
        <taxon>Decapoda</taxon>
        <taxon>Pleocyemata</taxon>
        <taxon>Brachyura</taxon>
        <taxon>Eubrachyura</taxon>
        <taxon>Portunoidea</taxon>
        <taxon>Portunidae</taxon>
        <taxon>Portuninae</taxon>
        <taxon>Portunus</taxon>
    </lineage>
</organism>
<keyword evidence="2" id="KW-1185">Reference proteome</keyword>
<comment type="caution">
    <text evidence="1">The sequence shown here is derived from an EMBL/GenBank/DDBJ whole genome shotgun (WGS) entry which is preliminary data.</text>
</comment>
<sequence>MDSRVAERITSLPLAATAMAWRSHDVTGGRQRRVVWEGVDGCSSPTLPRGVNELVSDVTVTVQTKE</sequence>
<evidence type="ECO:0000313" key="1">
    <source>
        <dbReference type="EMBL" id="MPC38249.1"/>
    </source>
</evidence>
<evidence type="ECO:0000313" key="2">
    <source>
        <dbReference type="Proteomes" id="UP000324222"/>
    </source>
</evidence>
<gene>
    <name evidence="1" type="ORF">E2C01_031755</name>
</gene>
<reference evidence="1 2" key="1">
    <citation type="submission" date="2019-05" db="EMBL/GenBank/DDBJ databases">
        <title>Another draft genome of Portunus trituberculatus and its Hox gene families provides insights of decapod evolution.</title>
        <authorList>
            <person name="Jeong J.-H."/>
            <person name="Song I."/>
            <person name="Kim S."/>
            <person name="Choi T."/>
            <person name="Kim D."/>
            <person name="Ryu S."/>
            <person name="Kim W."/>
        </authorList>
    </citation>
    <scope>NUCLEOTIDE SEQUENCE [LARGE SCALE GENOMIC DNA]</scope>
    <source>
        <tissue evidence="1">Muscle</tissue>
    </source>
</reference>
<dbReference type="EMBL" id="VSRR010004021">
    <property type="protein sequence ID" value="MPC38249.1"/>
    <property type="molecule type" value="Genomic_DNA"/>
</dbReference>
<accession>A0A5B7EZ01</accession>
<dbReference type="AlphaFoldDB" id="A0A5B7EZ01"/>
<name>A0A5B7EZ01_PORTR</name>
<proteinExistence type="predicted"/>